<evidence type="ECO:0000256" key="3">
    <source>
        <dbReference type="ARBA" id="ARBA00022475"/>
    </source>
</evidence>
<feature type="domain" description="Type II secretion system protein GspF" evidence="8">
    <location>
        <begin position="26"/>
        <end position="146"/>
    </location>
</feature>
<dbReference type="InterPro" id="IPR018076">
    <property type="entry name" value="T2SS_GspF_dom"/>
</dbReference>
<keyword evidence="6 7" id="KW-0472">Membrane</keyword>
<accession>A0A224A935</accession>
<keyword evidence="4 7" id="KW-0812">Transmembrane</keyword>
<dbReference type="GO" id="GO:0005886">
    <property type="term" value="C:plasma membrane"/>
    <property type="evidence" value="ECO:0007669"/>
    <property type="project" value="UniProtKB-SubCell"/>
</dbReference>
<dbReference type="PANTHER" id="PTHR30012">
    <property type="entry name" value="GENERAL SECRETION PATHWAY PROTEIN"/>
    <property type="match status" value="1"/>
</dbReference>
<comment type="similarity">
    <text evidence="2">Belongs to the GSP F family.</text>
</comment>
<evidence type="ECO:0000256" key="4">
    <source>
        <dbReference type="ARBA" id="ARBA00022692"/>
    </source>
</evidence>
<name>A0A224A935_STROR</name>
<evidence type="ECO:0000256" key="2">
    <source>
        <dbReference type="ARBA" id="ARBA00005745"/>
    </source>
</evidence>
<evidence type="ECO:0000259" key="8">
    <source>
        <dbReference type="Pfam" id="PF00482"/>
    </source>
</evidence>
<evidence type="ECO:0000256" key="6">
    <source>
        <dbReference type="ARBA" id="ARBA00023136"/>
    </source>
</evidence>
<feature type="transmembrane region" description="Helical" evidence="7">
    <location>
        <begin position="126"/>
        <end position="148"/>
    </location>
</feature>
<organism evidence="9 10">
    <name type="scientific">Streptococcus oralis subsp. tigurinus</name>
    <dbReference type="NCBI Taxonomy" id="1077464"/>
    <lineage>
        <taxon>Bacteria</taxon>
        <taxon>Bacillati</taxon>
        <taxon>Bacillota</taxon>
        <taxon>Bacilli</taxon>
        <taxon>Lactobacillales</taxon>
        <taxon>Streptococcaceae</taxon>
        <taxon>Streptococcus</taxon>
    </lineage>
</organism>
<evidence type="ECO:0000256" key="1">
    <source>
        <dbReference type="ARBA" id="ARBA00004651"/>
    </source>
</evidence>
<protein>
    <submittedName>
        <fullName evidence="9">Competence protein CglB</fullName>
    </submittedName>
</protein>
<evidence type="ECO:0000256" key="5">
    <source>
        <dbReference type="ARBA" id="ARBA00022989"/>
    </source>
</evidence>
<dbReference type="PANTHER" id="PTHR30012:SF0">
    <property type="entry name" value="TYPE II SECRETION SYSTEM PROTEIN F-RELATED"/>
    <property type="match status" value="1"/>
</dbReference>
<dbReference type="InterPro" id="IPR042094">
    <property type="entry name" value="T2SS_GspF_sf"/>
</dbReference>
<evidence type="ECO:0000256" key="7">
    <source>
        <dbReference type="SAM" id="Phobius"/>
    </source>
</evidence>
<dbReference type="Pfam" id="PF00482">
    <property type="entry name" value="T2SSF"/>
    <property type="match status" value="1"/>
</dbReference>
<comment type="subcellular location">
    <subcellularLocation>
        <location evidence="1">Cell membrane</location>
        <topology evidence="1">Multi-pass membrane protein</topology>
    </subcellularLocation>
</comment>
<keyword evidence="5 7" id="KW-1133">Transmembrane helix</keyword>
<evidence type="ECO:0000313" key="10">
    <source>
        <dbReference type="Proteomes" id="UP000218665"/>
    </source>
</evidence>
<reference evidence="9 10" key="1">
    <citation type="submission" date="2017-07" db="EMBL/GenBank/DDBJ databases">
        <title>Whole genome sequence of Streptococcus tigurinus, strain osk_001, isolated from post-mortem material.</title>
        <authorList>
            <person name="Yoshizawa H."/>
            <person name="Motooka D."/>
            <person name="Katada R."/>
            <person name="Matsumoto Y."/>
            <person name="Nakamura S."/>
            <person name="Morii E."/>
            <person name="Iida T."/>
            <person name="Matsumoto H."/>
        </authorList>
    </citation>
    <scope>NUCLEOTIDE SEQUENCE [LARGE SCALE GENOMIC DNA]</scope>
    <source>
        <strain evidence="10">osk_001</strain>
    </source>
</reference>
<dbReference type="InterPro" id="IPR003004">
    <property type="entry name" value="GspF/PilC"/>
</dbReference>
<evidence type="ECO:0000313" key="9">
    <source>
        <dbReference type="EMBL" id="BBA09274.1"/>
    </source>
</evidence>
<proteinExistence type="inferred from homology"/>
<dbReference type="EMBL" id="AP018338">
    <property type="protein sequence ID" value="BBA09274.1"/>
    <property type="molecule type" value="Genomic_DNA"/>
</dbReference>
<dbReference type="Proteomes" id="UP000218665">
    <property type="component" value="Chromosome"/>
</dbReference>
<gene>
    <name evidence="9" type="ORF">STO1_016700</name>
</gene>
<dbReference type="Gene3D" id="1.20.81.30">
    <property type="entry name" value="Type II secretion system (T2SS), domain F"/>
    <property type="match status" value="1"/>
</dbReference>
<keyword evidence="3" id="KW-1003">Cell membrane</keyword>
<sequence length="155" mass="18119">MRVFSMLARIPFLGIFVQTYLTAYYAREWGNMISQGMELTQIFQIMKEQGSQLFKEIGQDLSQALQNGREFSQTIATYPFFKKELSLIIEYGEVKSKLGSELEIYAEKTWEAFFTRVNRTMNLVQPLVFIFVALIIVLLYAAMLMPMYQNMEVNF</sequence>
<dbReference type="AlphaFoldDB" id="A0A224A935"/>